<dbReference type="GO" id="GO:0003677">
    <property type="term" value="F:DNA binding"/>
    <property type="evidence" value="ECO:0007669"/>
    <property type="project" value="InterPro"/>
</dbReference>
<dbReference type="InterPro" id="IPR052345">
    <property type="entry name" value="Rad_response_metalloprotease"/>
</dbReference>
<dbReference type="AlphaFoldDB" id="A0A171KQV7"/>
<dbReference type="Gene3D" id="1.10.260.40">
    <property type="entry name" value="lambda repressor-like DNA-binding domains"/>
    <property type="match status" value="1"/>
</dbReference>
<keyword evidence="4" id="KW-1185">Reference proteome</keyword>
<reference evidence="2 4" key="1">
    <citation type="submission" date="2015-04" db="EMBL/GenBank/DDBJ databases">
        <title>Genome sequence of Kerstersia gyiorum CG1.</title>
        <authorList>
            <person name="Greninger A.L."/>
            <person name="Kozyreva V."/>
            <person name="Chaturvedi V."/>
        </authorList>
    </citation>
    <scope>NUCLEOTIDE SEQUENCE [LARGE SCALE GENOMIC DNA]</scope>
    <source>
        <strain evidence="2 4">CG1</strain>
    </source>
</reference>
<accession>A0A171KQV7</accession>
<dbReference type="CDD" id="cd00093">
    <property type="entry name" value="HTH_XRE"/>
    <property type="match status" value="1"/>
</dbReference>
<dbReference type="PANTHER" id="PTHR43236:SF2">
    <property type="entry name" value="BLL0069 PROTEIN"/>
    <property type="match status" value="1"/>
</dbReference>
<dbReference type="PROSITE" id="PS50943">
    <property type="entry name" value="HTH_CROC1"/>
    <property type="match status" value="1"/>
</dbReference>
<dbReference type="RefSeq" id="WP_068372330.1">
    <property type="nucleotide sequence ID" value="NZ_CBCSEB010000001.1"/>
</dbReference>
<evidence type="ECO:0000259" key="1">
    <source>
        <dbReference type="PROSITE" id="PS50943"/>
    </source>
</evidence>
<gene>
    <name evidence="2" type="ORF">AAV32_12030</name>
    <name evidence="3" type="ORF">EV679_1914</name>
</gene>
<dbReference type="OrthoDB" id="9034362at2"/>
<dbReference type="EMBL" id="LBNE01000008">
    <property type="protein sequence ID" value="KKO71274.1"/>
    <property type="molecule type" value="Genomic_DNA"/>
</dbReference>
<evidence type="ECO:0000313" key="4">
    <source>
        <dbReference type="Proteomes" id="UP000078084"/>
    </source>
</evidence>
<evidence type="ECO:0000313" key="5">
    <source>
        <dbReference type="Proteomes" id="UP000292039"/>
    </source>
</evidence>
<evidence type="ECO:0000313" key="3">
    <source>
        <dbReference type="EMBL" id="RZS70507.1"/>
    </source>
</evidence>
<proteinExistence type="predicted"/>
<name>A0A171KQV7_9BURK</name>
<reference evidence="3 5" key="2">
    <citation type="submission" date="2019-02" db="EMBL/GenBank/DDBJ databases">
        <title>Genomic Encyclopedia of Type Strains, Phase IV (KMG-IV): sequencing the most valuable type-strain genomes for metagenomic binning, comparative biology and taxonomic classification.</title>
        <authorList>
            <person name="Goeker M."/>
        </authorList>
    </citation>
    <scope>NUCLEOTIDE SEQUENCE [LARGE SCALE GENOMIC DNA]</scope>
    <source>
        <strain evidence="3 5">DSM 16618</strain>
    </source>
</reference>
<sequence length="138" mass="15119">MTKFGQRLRDARLEAGYSQKQAADRAGMAQSTLSALETGEQPTSTFIPRLAELYRVPIRWLLHGVKHEEASASSRFPLTPEQDDLLDHYDSASEAQRKLAQLVLRRSKEPLPEWAGSLAGIVDGLVAAVASATTDKNS</sequence>
<protein>
    <submittedName>
        <fullName evidence="3">Helix-turn-helix protein</fullName>
    </submittedName>
</protein>
<dbReference type="Proteomes" id="UP000078084">
    <property type="component" value="Unassembled WGS sequence"/>
</dbReference>
<evidence type="ECO:0000313" key="2">
    <source>
        <dbReference type="EMBL" id="KKO71274.1"/>
    </source>
</evidence>
<dbReference type="InterPro" id="IPR001387">
    <property type="entry name" value="Cro/C1-type_HTH"/>
</dbReference>
<dbReference type="SUPFAM" id="SSF47413">
    <property type="entry name" value="lambda repressor-like DNA-binding domains"/>
    <property type="match status" value="1"/>
</dbReference>
<feature type="domain" description="HTH cro/C1-type" evidence="1">
    <location>
        <begin position="8"/>
        <end position="61"/>
    </location>
</feature>
<organism evidence="2 4">
    <name type="scientific">Kerstersia gyiorum</name>
    <dbReference type="NCBI Taxonomy" id="206506"/>
    <lineage>
        <taxon>Bacteria</taxon>
        <taxon>Pseudomonadati</taxon>
        <taxon>Pseudomonadota</taxon>
        <taxon>Betaproteobacteria</taxon>
        <taxon>Burkholderiales</taxon>
        <taxon>Alcaligenaceae</taxon>
        <taxon>Kerstersia</taxon>
    </lineage>
</organism>
<dbReference type="SMART" id="SM00530">
    <property type="entry name" value="HTH_XRE"/>
    <property type="match status" value="1"/>
</dbReference>
<dbReference type="Proteomes" id="UP000292039">
    <property type="component" value="Unassembled WGS sequence"/>
</dbReference>
<dbReference type="EMBL" id="SGWZ01000002">
    <property type="protein sequence ID" value="RZS70507.1"/>
    <property type="molecule type" value="Genomic_DNA"/>
</dbReference>
<dbReference type="Pfam" id="PF01381">
    <property type="entry name" value="HTH_3"/>
    <property type="match status" value="1"/>
</dbReference>
<dbReference type="PANTHER" id="PTHR43236">
    <property type="entry name" value="ANTITOXIN HIGA1"/>
    <property type="match status" value="1"/>
</dbReference>
<comment type="caution">
    <text evidence="2">The sequence shown here is derived from an EMBL/GenBank/DDBJ whole genome shotgun (WGS) entry which is preliminary data.</text>
</comment>
<dbReference type="InterPro" id="IPR010982">
    <property type="entry name" value="Lambda_DNA-bd_dom_sf"/>
</dbReference>